<reference evidence="1" key="1">
    <citation type="submission" date="2021-03" db="EMBL/GenBank/DDBJ databases">
        <authorList>
            <person name="Tagirdzhanova G."/>
        </authorList>
    </citation>
    <scope>NUCLEOTIDE SEQUENCE</scope>
</reference>
<dbReference type="Proteomes" id="UP000664521">
    <property type="component" value="Unassembled WGS sequence"/>
</dbReference>
<keyword evidence="2" id="KW-1185">Reference proteome</keyword>
<dbReference type="AlphaFoldDB" id="A0A8H3IYV0"/>
<accession>A0A8H3IYV0</accession>
<gene>
    <name evidence="1" type="ORF">HETSPECPRED_009420</name>
</gene>
<organism evidence="1 2">
    <name type="scientific">Heterodermia speciosa</name>
    <dbReference type="NCBI Taxonomy" id="116794"/>
    <lineage>
        <taxon>Eukaryota</taxon>
        <taxon>Fungi</taxon>
        <taxon>Dikarya</taxon>
        <taxon>Ascomycota</taxon>
        <taxon>Pezizomycotina</taxon>
        <taxon>Lecanoromycetes</taxon>
        <taxon>OSLEUM clade</taxon>
        <taxon>Lecanoromycetidae</taxon>
        <taxon>Caliciales</taxon>
        <taxon>Physciaceae</taxon>
        <taxon>Heterodermia</taxon>
    </lineage>
</organism>
<evidence type="ECO:0000313" key="1">
    <source>
        <dbReference type="EMBL" id="CAF9934985.1"/>
    </source>
</evidence>
<dbReference type="EMBL" id="CAJPDS010000079">
    <property type="protein sequence ID" value="CAF9934985.1"/>
    <property type="molecule type" value="Genomic_DNA"/>
</dbReference>
<evidence type="ECO:0000313" key="2">
    <source>
        <dbReference type="Proteomes" id="UP000664521"/>
    </source>
</evidence>
<proteinExistence type="predicted"/>
<dbReference type="OrthoDB" id="5428078at2759"/>
<name>A0A8H3IYV0_9LECA</name>
<sequence>MAFIGENAYKERSAWRAAKLLGKGKSSGASIETGFHPATGKEYSVAAVLAAPDARTPLKAQSMEIQAQKAEMKDNRQLWRTLNTGDNQCTNCASVEILSVPDETQRILTHIEVKSGTTNGMLFLASVRVQGSVG</sequence>
<protein>
    <submittedName>
        <fullName evidence="1">Uncharacterized protein</fullName>
    </submittedName>
</protein>
<comment type="caution">
    <text evidence="1">The sequence shown here is derived from an EMBL/GenBank/DDBJ whole genome shotgun (WGS) entry which is preliminary data.</text>
</comment>